<dbReference type="EMBL" id="CM042885">
    <property type="protein sequence ID" value="KAI4367566.1"/>
    <property type="molecule type" value="Genomic_DNA"/>
</dbReference>
<reference evidence="2" key="1">
    <citation type="journal article" date="2023" name="Front. Plant Sci.">
        <title>Chromosomal-level genome assembly of Melastoma candidum provides insights into trichome evolution.</title>
        <authorList>
            <person name="Zhong Y."/>
            <person name="Wu W."/>
            <person name="Sun C."/>
            <person name="Zou P."/>
            <person name="Liu Y."/>
            <person name="Dai S."/>
            <person name="Zhou R."/>
        </authorList>
    </citation>
    <scope>NUCLEOTIDE SEQUENCE [LARGE SCALE GENOMIC DNA]</scope>
</reference>
<proteinExistence type="predicted"/>
<evidence type="ECO:0000313" key="2">
    <source>
        <dbReference type="Proteomes" id="UP001057402"/>
    </source>
</evidence>
<accession>A0ACB9QMK8</accession>
<dbReference type="Proteomes" id="UP001057402">
    <property type="component" value="Chromosome 6"/>
</dbReference>
<name>A0ACB9QMK8_9MYRT</name>
<comment type="caution">
    <text evidence="1">The sequence shown here is derived from an EMBL/GenBank/DDBJ whole genome shotgun (WGS) entry which is preliminary data.</text>
</comment>
<evidence type="ECO:0000313" key="1">
    <source>
        <dbReference type="EMBL" id="KAI4367566.1"/>
    </source>
</evidence>
<gene>
    <name evidence="1" type="ORF">MLD38_023291</name>
</gene>
<organism evidence="1 2">
    <name type="scientific">Melastoma candidum</name>
    <dbReference type="NCBI Taxonomy" id="119954"/>
    <lineage>
        <taxon>Eukaryota</taxon>
        <taxon>Viridiplantae</taxon>
        <taxon>Streptophyta</taxon>
        <taxon>Embryophyta</taxon>
        <taxon>Tracheophyta</taxon>
        <taxon>Spermatophyta</taxon>
        <taxon>Magnoliopsida</taxon>
        <taxon>eudicotyledons</taxon>
        <taxon>Gunneridae</taxon>
        <taxon>Pentapetalae</taxon>
        <taxon>rosids</taxon>
        <taxon>malvids</taxon>
        <taxon>Myrtales</taxon>
        <taxon>Melastomataceae</taxon>
        <taxon>Melastomatoideae</taxon>
        <taxon>Melastomateae</taxon>
        <taxon>Melastoma</taxon>
    </lineage>
</organism>
<keyword evidence="2" id="KW-1185">Reference proteome</keyword>
<sequence length="191" mass="21716">MFLENPLFFGGGRLIYRFEEVSALEEELQLVRSHVDDLQSKLCVGLEIENHLKKKVRELEKKKIFFDKMLTNNIVGLHHQHSLQRLHIRQMLQEESSYFNSVVDAIDERLRLLTDNGGKGLSVEDMKLDKSECSESIPKTYPGFSAASERIQGELPAIANNKNDDASKALAQALKEKVATLLLLSQQETFT</sequence>
<protein>
    <submittedName>
        <fullName evidence="1">Uncharacterized protein</fullName>
    </submittedName>
</protein>